<dbReference type="InterPro" id="IPR037257">
    <property type="entry name" value="T2SS_E_N_sf"/>
</dbReference>
<gene>
    <name evidence="3" type="ORF">JFN93_18060</name>
</gene>
<accession>A0A8J7S8T7</accession>
<sequence>MTPKNFTQSQVVDACRILFPGALIQQEFLQKLHVLTVKRNYRKLAKECHPDCCAEPARAAMAAEQFRRINNAYELLCAFVREREIRTPARSQAYRPAATPQAATQEVRPKQQGERVFRPRPVIPKPARNPDDVYYDGPLPTYRLKFGLYLYYKGVIPYSAIVKALMWQRDMRPPIGQLAVAWGFLEPHFVSVIRAATEIPGTFGERAVKLGLLSEAQMGVLLLHQKMMQTHVGRYFVGKGYLTEWELNKHLREMHRFNQGIPEKGSRKGK</sequence>
<dbReference type="Gene3D" id="1.10.287.110">
    <property type="entry name" value="DnaJ domain"/>
    <property type="match status" value="1"/>
</dbReference>
<dbReference type="SMART" id="SM00271">
    <property type="entry name" value="DnaJ"/>
    <property type="match status" value="1"/>
</dbReference>
<organism evidence="3 4">
    <name type="scientific">Geomesophilobacter sediminis</name>
    <dbReference type="NCBI Taxonomy" id="2798584"/>
    <lineage>
        <taxon>Bacteria</taxon>
        <taxon>Pseudomonadati</taxon>
        <taxon>Thermodesulfobacteriota</taxon>
        <taxon>Desulfuromonadia</taxon>
        <taxon>Geobacterales</taxon>
        <taxon>Geobacteraceae</taxon>
        <taxon>Geomesophilobacter</taxon>
    </lineage>
</organism>
<evidence type="ECO:0000259" key="2">
    <source>
        <dbReference type="PROSITE" id="PS50076"/>
    </source>
</evidence>
<dbReference type="EMBL" id="JAEMHM010000016">
    <property type="protein sequence ID" value="MBJ6726621.1"/>
    <property type="molecule type" value="Genomic_DNA"/>
</dbReference>
<dbReference type="InterPro" id="IPR036869">
    <property type="entry name" value="J_dom_sf"/>
</dbReference>
<evidence type="ECO:0000313" key="4">
    <source>
        <dbReference type="Proteomes" id="UP000636888"/>
    </source>
</evidence>
<dbReference type="InterPro" id="IPR001623">
    <property type="entry name" value="DnaJ_domain"/>
</dbReference>
<dbReference type="CDD" id="cd06257">
    <property type="entry name" value="DnaJ"/>
    <property type="match status" value="1"/>
</dbReference>
<dbReference type="PROSITE" id="PS50076">
    <property type="entry name" value="DNAJ_2"/>
    <property type="match status" value="1"/>
</dbReference>
<comment type="caution">
    <text evidence="3">The sequence shown here is derived from an EMBL/GenBank/DDBJ whole genome shotgun (WGS) entry which is preliminary data.</text>
</comment>
<evidence type="ECO:0000256" key="1">
    <source>
        <dbReference type="SAM" id="MobiDB-lite"/>
    </source>
</evidence>
<proteinExistence type="predicted"/>
<name>A0A8J7S8T7_9BACT</name>
<dbReference type="RefSeq" id="WP_199385538.1">
    <property type="nucleotide sequence ID" value="NZ_JAEMHM010000016.1"/>
</dbReference>
<dbReference type="Pfam" id="PF00226">
    <property type="entry name" value="DnaJ"/>
    <property type="match status" value="1"/>
</dbReference>
<keyword evidence="4" id="KW-1185">Reference proteome</keyword>
<feature type="domain" description="J" evidence="2">
    <location>
        <begin position="13"/>
        <end position="81"/>
    </location>
</feature>
<reference evidence="3" key="1">
    <citation type="submission" date="2020-12" db="EMBL/GenBank/DDBJ databases">
        <title>Geomonas sp. Red875, isolated from river sediment.</title>
        <authorList>
            <person name="Xu Z."/>
            <person name="Zhang Z."/>
            <person name="Masuda Y."/>
            <person name="Itoh H."/>
            <person name="Senoo K."/>
        </authorList>
    </citation>
    <scope>NUCLEOTIDE SEQUENCE</scope>
    <source>
        <strain evidence="3">Red875</strain>
    </source>
</reference>
<dbReference type="SUPFAM" id="SSF160246">
    <property type="entry name" value="EspE N-terminal domain-like"/>
    <property type="match status" value="1"/>
</dbReference>
<feature type="region of interest" description="Disordered" evidence="1">
    <location>
        <begin position="90"/>
        <end position="114"/>
    </location>
</feature>
<evidence type="ECO:0000313" key="3">
    <source>
        <dbReference type="EMBL" id="MBJ6726621.1"/>
    </source>
</evidence>
<dbReference type="AlphaFoldDB" id="A0A8J7S8T7"/>
<dbReference type="Proteomes" id="UP000636888">
    <property type="component" value="Unassembled WGS sequence"/>
</dbReference>
<dbReference type="SUPFAM" id="SSF46565">
    <property type="entry name" value="Chaperone J-domain"/>
    <property type="match status" value="1"/>
</dbReference>
<protein>
    <submittedName>
        <fullName evidence="3">J domain-containing protein</fullName>
    </submittedName>
</protein>